<evidence type="ECO:0000256" key="4">
    <source>
        <dbReference type="ARBA" id="ARBA00023125"/>
    </source>
</evidence>
<dbReference type="CDD" id="cd12148">
    <property type="entry name" value="fungal_TF_MHR"/>
    <property type="match status" value="1"/>
</dbReference>
<dbReference type="SMART" id="SM00066">
    <property type="entry name" value="GAL4"/>
    <property type="match status" value="1"/>
</dbReference>
<keyword evidence="3" id="KW-0805">Transcription regulation</keyword>
<protein>
    <submittedName>
        <fullName evidence="11">Fungal transcriptional regulatory protein, N-terminal</fullName>
    </submittedName>
</protein>
<dbReference type="SUPFAM" id="SSF57667">
    <property type="entry name" value="beta-beta-alpha zinc fingers"/>
    <property type="match status" value="1"/>
</dbReference>
<dbReference type="Gene3D" id="3.30.160.60">
    <property type="entry name" value="Classic Zinc Finger"/>
    <property type="match status" value="2"/>
</dbReference>
<dbReference type="GO" id="GO:0006351">
    <property type="term" value="P:DNA-templated transcription"/>
    <property type="evidence" value="ECO:0007669"/>
    <property type="project" value="InterPro"/>
</dbReference>
<evidence type="ECO:0000259" key="10">
    <source>
        <dbReference type="PROSITE" id="PS50157"/>
    </source>
</evidence>
<dbReference type="Gene3D" id="4.10.240.10">
    <property type="entry name" value="Zn(2)-C6 fungal-type DNA-binding domain"/>
    <property type="match status" value="1"/>
</dbReference>
<dbReference type="InterPro" id="IPR007219">
    <property type="entry name" value="XnlR_reg_dom"/>
</dbReference>
<feature type="domain" description="C2H2-type" evidence="10">
    <location>
        <begin position="74"/>
        <end position="102"/>
    </location>
</feature>
<feature type="compositionally biased region" description="Basic and acidic residues" evidence="8">
    <location>
        <begin position="153"/>
        <end position="168"/>
    </location>
</feature>
<dbReference type="GO" id="GO:0003677">
    <property type="term" value="F:DNA binding"/>
    <property type="evidence" value="ECO:0007669"/>
    <property type="project" value="UniProtKB-KW"/>
</dbReference>
<dbReference type="EMBL" id="HG793171">
    <property type="protein sequence ID" value="CRL29645.1"/>
    <property type="molecule type" value="Genomic_DNA"/>
</dbReference>
<dbReference type="InterPro" id="IPR001138">
    <property type="entry name" value="Zn2Cys6_DnaBD"/>
</dbReference>
<evidence type="ECO:0000256" key="3">
    <source>
        <dbReference type="ARBA" id="ARBA00023015"/>
    </source>
</evidence>
<evidence type="ECO:0000256" key="7">
    <source>
        <dbReference type="PROSITE-ProRule" id="PRU00042"/>
    </source>
</evidence>
<evidence type="ECO:0000256" key="1">
    <source>
        <dbReference type="ARBA" id="ARBA00022723"/>
    </source>
</evidence>
<evidence type="ECO:0000256" key="2">
    <source>
        <dbReference type="ARBA" id="ARBA00022833"/>
    </source>
</evidence>
<dbReference type="PANTHER" id="PTHR47660:SF7">
    <property type="entry name" value="TRANSCRIPTION FACTOR WITH C2H2 AND ZN(2)-CYS(6) DNA BINDING DOMAIN (EUROFUNG)"/>
    <property type="match status" value="1"/>
</dbReference>
<dbReference type="Pfam" id="PF00172">
    <property type="entry name" value="Zn_clus"/>
    <property type="match status" value="1"/>
</dbReference>
<name>A0A0G4PTG1_PENC3</name>
<keyword evidence="12" id="KW-1185">Reference proteome</keyword>
<keyword evidence="5" id="KW-0804">Transcription</keyword>
<dbReference type="SMART" id="SM00355">
    <property type="entry name" value="ZnF_C2H2"/>
    <property type="match status" value="2"/>
</dbReference>
<dbReference type="InterPro" id="IPR013087">
    <property type="entry name" value="Znf_C2H2_type"/>
</dbReference>
<keyword evidence="2" id="KW-0862">Zinc</keyword>
<proteinExistence type="predicted"/>
<evidence type="ECO:0000259" key="9">
    <source>
        <dbReference type="PROSITE" id="PS50048"/>
    </source>
</evidence>
<reference evidence="11 12" key="1">
    <citation type="journal article" date="2014" name="Nat. Commun.">
        <title>Multiple recent horizontal transfers of a large genomic region in cheese making fungi.</title>
        <authorList>
            <person name="Cheeseman K."/>
            <person name="Ropars J."/>
            <person name="Renault P."/>
            <person name="Dupont J."/>
            <person name="Gouzy J."/>
            <person name="Branca A."/>
            <person name="Abraham A.L."/>
            <person name="Ceppi M."/>
            <person name="Conseiller E."/>
            <person name="Debuchy R."/>
            <person name="Malagnac F."/>
            <person name="Goarin A."/>
            <person name="Silar P."/>
            <person name="Lacoste S."/>
            <person name="Sallet E."/>
            <person name="Bensimon A."/>
            <person name="Giraud T."/>
            <person name="Brygoo Y."/>
        </authorList>
    </citation>
    <scope>NUCLEOTIDE SEQUENCE [LARGE SCALE GENOMIC DNA]</scope>
    <source>
        <strain evidence="12">FM 013</strain>
    </source>
</reference>
<dbReference type="InterPro" id="IPR036864">
    <property type="entry name" value="Zn2-C6_fun-type_DNA-bd_sf"/>
</dbReference>
<dbReference type="PROSITE" id="PS50048">
    <property type="entry name" value="ZN2_CY6_FUNGAL_2"/>
    <property type="match status" value="1"/>
</dbReference>
<organism evidence="11 12">
    <name type="scientific">Penicillium camemberti (strain FM 013)</name>
    <dbReference type="NCBI Taxonomy" id="1429867"/>
    <lineage>
        <taxon>Eukaryota</taxon>
        <taxon>Fungi</taxon>
        <taxon>Dikarya</taxon>
        <taxon>Ascomycota</taxon>
        <taxon>Pezizomycotina</taxon>
        <taxon>Eurotiomycetes</taxon>
        <taxon>Eurotiomycetidae</taxon>
        <taxon>Eurotiales</taxon>
        <taxon>Aspergillaceae</taxon>
        <taxon>Penicillium</taxon>
    </lineage>
</organism>
<dbReference type="GO" id="GO:0000981">
    <property type="term" value="F:DNA-binding transcription factor activity, RNA polymerase II-specific"/>
    <property type="evidence" value="ECO:0007669"/>
    <property type="project" value="InterPro"/>
</dbReference>
<dbReference type="PROSITE" id="PS00463">
    <property type="entry name" value="ZN2_CY6_FUNGAL_1"/>
    <property type="match status" value="1"/>
</dbReference>
<evidence type="ECO:0000313" key="11">
    <source>
        <dbReference type="EMBL" id="CRL29645.1"/>
    </source>
</evidence>
<keyword evidence="6" id="KW-0539">Nucleus</keyword>
<dbReference type="PANTHER" id="PTHR47660">
    <property type="entry name" value="TRANSCRIPTION FACTOR WITH C2H2 AND ZN(2)-CYS(6) DNA BINDING DOMAIN (EUROFUNG)-RELATED-RELATED"/>
    <property type="match status" value="1"/>
</dbReference>
<dbReference type="GO" id="GO:0008270">
    <property type="term" value="F:zinc ion binding"/>
    <property type="evidence" value="ECO:0007669"/>
    <property type="project" value="UniProtKB-KW"/>
</dbReference>
<evidence type="ECO:0000256" key="6">
    <source>
        <dbReference type="ARBA" id="ARBA00023242"/>
    </source>
</evidence>
<keyword evidence="1" id="KW-0479">Metal-binding</keyword>
<dbReference type="Pfam" id="PF04082">
    <property type="entry name" value="Fungal_trans"/>
    <property type="match status" value="1"/>
</dbReference>
<dbReference type="STRING" id="1429867.A0A0G4PTG1"/>
<sequence>MFPGPREPFSSTLRPSRPVFDLMASLGNELDLSQYPVTYNSDAFKCCFPGCNASYRRKEHLHRHERKHSQQQVFLCSNCGRQFGRSDTLRRHVRQRHGIIEPLKRAQRACKSCHASKSRCEGGVPCEECLRRKIECSFNDPAGTVENQSPGSETHRVSTMKHDQPQLQNTEKEEHYIRLYFQTFHPFWPFIHKGSFDIRRETPFLVQSMIAIGLWVTREPSAQSAAVELHGKLDLALRDQREKWDASEAPGASSTCVWPIAMYQAILLHIIFSFLASSRTAVDFDLKVSLPPADLGLLESLVRSCRTLGMFYYPNIIAKYEETDLAPFVWVCVEEIKQFNIALYKVCGKASSSSIRDESHGDNNAVCSLITADELQFPLPSNIPLWNSVNTEEWMAVGRDEKLVSLVDDCREKWISNSAEILEFFRL</sequence>
<feature type="region of interest" description="Disordered" evidence="8">
    <location>
        <begin position="141"/>
        <end position="168"/>
    </location>
</feature>
<keyword evidence="4" id="KW-0238">DNA-binding</keyword>
<dbReference type="AlphaFoldDB" id="A0A0G4PTG1"/>
<evidence type="ECO:0000256" key="8">
    <source>
        <dbReference type="SAM" id="MobiDB-lite"/>
    </source>
</evidence>
<feature type="domain" description="Zn(2)-C6 fungal-type" evidence="9">
    <location>
        <begin position="109"/>
        <end position="138"/>
    </location>
</feature>
<dbReference type="CDD" id="cd00067">
    <property type="entry name" value="GAL4"/>
    <property type="match status" value="1"/>
</dbReference>
<feature type="domain" description="C2H2-type" evidence="10">
    <location>
        <begin position="44"/>
        <end position="73"/>
    </location>
</feature>
<keyword evidence="7" id="KW-0863">Zinc-finger</keyword>
<dbReference type="PROSITE" id="PS50157">
    <property type="entry name" value="ZINC_FINGER_C2H2_2"/>
    <property type="match status" value="2"/>
</dbReference>
<gene>
    <name evidence="11" type="ORF">PCAMFM013_S038g000048</name>
</gene>
<dbReference type="InterPro" id="IPR036236">
    <property type="entry name" value="Znf_C2H2_sf"/>
</dbReference>
<dbReference type="Proteomes" id="UP000053732">
    <property type="component" value="Unassembled WGS sequence"/>
</dbReference>
<dbReference type="SUPFAM" id="SSF57701">
    <property type="entry name" value="Zn2/Cys6 DNA-binding domain"/>
    <property type="match status" value="1"/>
</dbReference>
<dbReference type="PROSITE" id="PS00028">
    <property type="entry name" value="ZINC_FINGER_C2H2_1"/>
    <property type="match status" value="2"/>
</dbReference>
<accession>A0A0G4PTG1</accession>
<evidence type="ECO:0000256" key="5">
    <source>
        <dbReference type="ARBA" id="ARBA00023163"/>
    </source>
</evidence>
<evidence type="ECO:0000313" key="12">
    <source>
        <dbReference type="Proteomes" id="UP000053732"/>
    </source>
</evidence>